<dbReference type="GO" id="GO:0042393">
    <property type="term" value="F:histone binding"/>
    <property type="evidence" value="ECO:0007669"/>
    <property type="project" value="TreeGrafter"/>
</dbReference>
<dbReference type="PANTHER" id="PTHR14222">
    <property type="entry name" value="CONDENSIN"/>
    <property type="match status" value="1"/>
</dbReference>
<dbReference type="InParanoid" id="A0A482X390"/>
<keyword evidence="1" id="KW-0226">DNA condensation</keyword>
<evidence type="ECO:0008006" key="5">
    <source>
        <dbReference type="Google" id="ProtNLM"/>
    </source>
</evidence>
<dbReference type="SUPFAM" id="SSF48371">
    <property type="entry name" value="ARM repeat"/>
    <property type="match status" value="1"/>
</dbReference>
<dbReference type="STRING" id="195883.A0A482X390"/>
<dbReference type="EMBL" id="QKKF02019405">
    <property type="protein sequence ID" value="RZF40132.1"/>
    <property type="molecule type" value="Genomic_DNA"/>
</dbReference>
<evidence type="ECO:0000256" key="1">
    <source>
        <dbReference type="ARBA" id="ARBA00023067"/>
    </source>
</evidence>
<dbReference type="InterPro" id="IPR016024">
    <property type="entry name" value="ARM-type_fold"/>
</dbReference>
<reference evidence="3 4" key="1">
    <citation type="journal article" date="2017" name="Gigascience">
        <title>Genome sequence of the small brown planthopper, Laodelphax striatellus.</title>
        <authorList>
            <person name="Zhu J."/>
            <person name="Jiang F."/>
            <person name="Wang X."/>
            <person name="Yang P."/>
            <person name="Bao Y."/>
            <person name="Zhao W."/>
            <person name="Wang W."/>
            <person name="Lu H."/>
            <person name="Wang Q."/>
            <person name="Cui N."/>
            <person name="Li J."/>
            <person name="Chen X."/>
            <person name="Luo L."/>
            <person name="Yu J."/>
            <person name="Kang L."/>
            <person name="Cui F."/>
        </authorList>
    </citation>
    <scope>NUCLEOTIDE SEQUENCE [LARGE SCALE GENOMIC DNA]</scope>
    <source>
        <strain evidence="3">Lst14</strain>
    </source>
</reference>
<evidence type="ECO:0000313" key="4">
    <source>
        <dbReference type="Proteomes" id="UP000291343"/>
    </source>
</evidence>
<protein>
    <recommendedName>
        <fullName evidence="5">Condensin complex subunit 1 C-terminal domain-containing protein</fullName>
    </recommendedName>
</protein>
<evidence type="ECO:0000313" key="3">
    <source>
        <dbReference type="EMBL" id="RZF40132.1"/>
    </source>
</evidence>
<accession>A0A482X390</accession>
<dbReference type="InterPro" id="IPR011989">
    <property type="entry name" value="ARM-like"/>
</dbReference>
<dbReference type="GO" id="GO:0000779">
    <property type="term" value="C:condensed chromosome, centromeric region"/>
    <property type="evidence" value="ECO:0007669"/>
    <property type="project" value="TreeGrafter"/>
</dbReference>
<comment type="caution">
    <text evidence="3">The sequence shown here is derived from an EMBL/GenBank/DDBJ whole genome shotgun (WGS) entry which is preliminary data.</text>
</comment>
<proteinExistence type="predicted"/>
<dbReference type="GO" id="GO:0007076">
    <property type="term" value="P:mitotic chromosome condensation"/>
    <property type="evidence" value="ECO:0007669"/>
    <property type="project" value="InterPro"/>
</dbReference>
<dbReference type="Proteomes" id="UP000291343">
    <property type="component" value="Unassembled WGS sequence"/>
</dbReference>
<name>A0A482X390_LAOST</name>
<dbReference type="GO" id="GO:0000796">
    <property type="term" value="C:condensin complex"/>
    <property type="evidence" value="ECO:0007669"/>
    <property type="project" value="TreeGrafter"/>
</dbReference>
<keyword evidence="4" id="KW-1185">Reference proteome</keyword>
<organism evidence="3 4">
    <name type="scientific">Laodelphax striatellus</name>
    <name type="common">Small brown planthopper</name>
    <name type="synonym">Delphax striatella</name>
    <dbReference type="NCBI Taxonomy" id="195883"/>
    <lineage>
        <taxon>Eukaryota</taxon>
        <taxon>Metazoa</taxon>
        <taxon>Ecdysozoa</taxon>
        <taxon>Arthropoda</taxon>
        <taxon>Hexapoda</taxon>
        <taxon>Insecta</taxon>
        <taxon>Pterygota</taxon>
        <taxon>Neoptera</taxon>
        <taxon>Paraneoptera</taxon>
        <taxon>Hemiptera</taxon>
        <taxon>Auchenorrhyncha</taxon>
        <taxon>Fulgoroidea</taxon>
        <taxon>Delphacidae</taxon>
        <taxon>Criomorphinae</taxon>
        <taxon>Laodelphax</taxon>
    </lineage>
</organism>
<dbReference type="PANTHER" id="PTHR14222:SF1">
    <property type="entry name" value="CONDENSIN-2 COMPLEX SUBUNIT D3"/>
    <property type="match status" value="1"/>
</dbReference>
<dbReference type="GO" id="GO:0010032">
    <property type="term" value="P:meiotic chromosome condensation"/>
    <property type="evidence" value="ECO:0007669"/>
    <property type="project" value="TreeGrafter"/>
</dbReference>
<dbReference type="AlphaFoldDB" id="A0A482X390"/>
<sequence length="626" mass="70476">MDLYEVFSKFELELLPNDWVKDIWQNQFSELVELPPAYEEHLESVNIRQLLNAACSAIKSWLGTGDMIDNTELTSSSPSKLNHTSMYRSRLSEAHSIFQKSSNEGHSTMHSGASTLSGASTICGLKSWQTLITNNLQHKPLICLISNFILTAKENPSDETVQQISLGATNLYFILLAVPGSKVYNIFNPVLYAHAIESLKICTVLDETVNSATNNAKNKRRRAEDDSDDDEEALGNVRKQSISPAGKVNLTKCLNVLLNDLLYSLERFKLKGQEDSLILTIQILVLLTRLEKKQSNFLIHSPNQVSVTSLSRNAYIVLKNLCEPDHNNVEETVRFIMRELLPSILIIGTQPSLIKPREAAVIKDHSINFIKSLLLAIDEPAHKGVMALVQHLCIRVPDRAEPRAKAVTIVFEVLQVLPPALYARVVVWMMQLCHASEVKNRIFGLEIVSKLLFTIDNFTALQNAVASFSSRSETVDNNEKHPYEKYTTFANMKFLLATVLSRCRDHSSRVRAKALAILASIIPGNAAIKEEIDDIFVNPYKDVASIDDCDTYKKEFFNLHHFLQNFEDNAEDDFNPLPGAKAILQLLETSISDEKVFVRKSALQVLANIFLYCEKWMTPQLLELMV</sequence>
<dbReference type="InterPro" id="IPR026971">
    <property type="entry name" value="CND1/NCAPD3"/>
</dbReference>
<gene>
    <name evidence="3" type="ORF">LSTR_LSTR014415</name>
</gene>
<dbReference type="OrthoDB" id="10263978at2759"/>
<dbReference type="Gene3D" id="1.25.10.10">
    <property type="entry name" value="Leucine-rich Repeat Variant"/>
    <property type="match status" value="1"/>
</dbReference>
<feature type="region of interest" description="Disordered" evidence="2">
    <location>
        <begin position="215"/>
        <end position="236"/>
    </location>
</feature>
<evidence type="ECO:0000256" key="2">
    <source>
        <dbReference type="SAM" id="MobiDB-lite"/>
    </source>
</evidence>